<proteinExistence type="predicted"/>
<feature type="non-terminal residue" evidence="3">
    <location>
        <position position="281"/>
    </location>
</feature>
<gene>
    <name evidence="3" type="ORF">RFI_33322</name>
</gene>
<dbReference type="EMBL" id="ASPP01030465">
    <property type="protein sequence ID" value="ETO04080.1"/>
    <property type="molecule type" value="Genomic_DNA"/>
</dbReference>
<organism evidence="3 4">
    <name type="scientific">Reticulomyxa filosa</name>
    <dbReference type="NCBI Taxonomy" id="46433"/>
    <lineage>
        <taxon>Eukaryota</taxon>
        <taxon>Sar</taxon>
        <taxon>Rhizaria</taxon>
        <taxon>Retaria</taxon>
        <taxon>Foraminifera</taxon>
        <taxon>Monothalamids</taxon>
        <taxon>Reticulomyxidae</taxon>
        <taxon>Reticulomyxa</taxon>
    </lineage>
</organism>
<protein>
    <recommendedName>
        <fullName evidence="5">ATPase AAA-type core domain-containing protein</fullName>
    </recommendedName>
</protein>
<sequence>IYIFIYLFIYFIHSFIHSLNPIVSQKDQNISWMRSYQIGEKLIEHIDNINTHSCTSGNYVLIIATTNDPSSIDRTFLTQEIFQFYYCLSDVGSNEAQQNDSKKKEDSKKTAPSMSQQLQSNLQYLYHLMVINGIASPLDDSSSYVQSSFAKGKKHRLKKKHSSKKSKLTKHNLKKLTKKAKSDRISNVSDVIHEREEKEQEEELEGRITIPYPEFKKAFLSHCQWLKYTHFQDLQTFSQQCMLRLLSSSHVIDTYKDVLSIVLDIGKQFIPPSMRSASTKT</sequence>
<evidence type="ECO:0000256" key="1">
    <source>
        <dbReference type="SAM" id="MobiDB-lite"/>
    </source>
</evidence>
<name>X6LTL9_RETFI</name>
<evidence type="ECO:0000256" key="2">
    <source>
        <dbReference type="SAM" id="SignalP"/>
    </source>
</evidence>
<dbReference type="AlphaFoldDB" id="X6LTL9"/>
<evidence type="ECO:0000313" key="4">
    <source>
        <dbReference type="Proteomes" id="UP000023152"/>
    </source>
</evidence>
<comment type="caution">
    <text evidence="3">The sequence shown here is derived from an EMBL/GenBank/DDBJ whole genome shotgun (WGS) entry which is preliminary data.</text>
</comment>
<accession>X6LTL9</accession>
<reference evidence="3 4" key="1">
    <citation type="journal article" date="2013" name="Curr. Biol.">
        <title>The Genome of the Foraminiferan Reticulomyxa filosa.</title>
        <authorList>
            <person name="Glockner G."/>
            <person name="Hulsmann N."/>
            <person name="Schleicher M."/>
            <person name="Noegel A.A."/>
            <person name="Eichinger L."/>
            <person name="Gallinger C."/>
            <person name="Pawlowski J."/>
            <person name="Sierra R."/>
            <person name="Euteneuer U."/>
            <person name="Pillet L."/>
            <person name="Moustafa A."/>
            <person name="Platzer M."/>
            <person name="Groth M."/>
            <person name="Szafranski K."/>
            <person name="Schliwa M."/>
        </authorList>
    </citation>
    <scope>NUCLEOTIDE SEQUENCE [LARGE SCALE GENOMIC DNA]</scope>
</reference>
<evidence type="ECO:0000313" key="3">
    <source>
        <dbReference type="EMBL" id="ETO04080.1"/>
    </source>
</evidence>
<keyword evidence="4" id="KW-1185">Reference proteome</keyword>
<feature type="non-terminal residue" evidence="3">
    <location>
        <position position="1"/>
    </location>
</feature>
<evidence type="ECO:0008006" key="5">
    <source>
        <dbReference type="Google" id="ProtNLM"/>
    </source>
</evidence>
<feature type="compositionally biased region" description="Basic residues" evidence="1">
    <location>
        <begin position="151"/>
        <end position="168"/>
    </location>
</feature>
<feature type="region of interest" description="Disordered" evidence="1">
    <location>
        <begin position="149"/>
        <end position="168"/>
    </location>
</feature>
<keyword evidence="2" id="KW-0732">Signal</keyword>
<feature type="chain" id="PRO_5004974954" description="ATPase AAA-type core domain-containing protein" evidence="2">
    <location>
        <begin position="19"/>
        <end position="281"/>
    </location>
</feature>
<feature type="signal peptide" evidence="2">
    <location>
        <begin position="1"/>
        <end position="18"/>
    </location>
</feature>
<dbReference type="Proteomes" id="UP000023152">
    <property type="component" value="Unassembled WGS sequence"/>
</dbReference>